<sequence length="290" mass="31472">MFIFGVGYSGREIARQAKSRGWQIGGTTRSEHKAAGLRAEGIEAHLFDGKTLTAELADALAETTHLVVSIAPGESDPVLAAARDAIVSDMRHLRWVGYLSTVGVYGDHDGAWVDEATPCRPVSKRSVQRLSAENAWEHLGNEINLPVAILRLAGIYGPGRNALVNLANGTARRIIKPGQVFNRIHVADIAAGVLHLAGAARSGIFNLSDDEPCPPQDVVDYAADLMRIEPPAEIEFSDADMTPMARSFYSENKRVKNAALKDAGGVLSYPNYRVALDHHWQQGDWRGDKS</sequence>
<dbReference type="Gene3D" id="3.40.50.720">
    <property type="entry name" value="NAD(P)-binding Rossmann-like Domain"/>
    <property type="match status" value="1"/>
</dbReference>
<accession>A0ABS0SC47</accession>
<keyword evidence="4" id="KW-1185">Reference proteome</keyword>
<reference evidence="3 4" key="1">
    <citation type="submission" date="2020-10" db="EMBL/GenBank/DDBJ databases">
        <title>Aquamicrobium zhengzhouensis sp. nov., a exopolysaccharide producing bacterium isolated from farmland soil.</title>
        <authorList>
            <person name="Wang X."/>
        </authorList>
    </citation>
    <scope>NUCLEOTIDE SEQUENCE [LARGE SCALE GENOMIC DNA]</scope>
    <source>
        <strain evidence="4">cd-1</strain>
    </source>
</reference>
<proteinExistence type="predicted"/>
<evidence type="ECO:0000313" key="3">
    <source>
        <dbReference type="EMBL" id="MBI1620879.1"/>
    </source>
</evidence>
<name>A0ABS0SC47_9HYPH</name>
<evidence type="ECO:0000313" key="4">
    <source>
        <dbReference type="Proteomes" id="UP000601789"/>
    </source>
</evidence>
<dbReference type="PANTHER" id="PTHR43574">
    <property type="entry name" value="EPIMERASE-RELATED"/>
    <property type="match status" value="1"/>
</dbReference>
<dbReference type="CDD" id="cd05266">
    <property type="entry name" value="SDR_a4"/>
    <property type="match status" value="1"/>
</dbReference>
<evidence type="ECO:0000256" key="1">
    <source>
        <dbReference type="ARBA" id="ARBA00023027"/>
    </source>
</evidence>
<dbReference type="EMBL" id="JADGMQ010000005">
    <property type="protein sequence ID" value="MBI1620879.1"/>
    <property type="molecule type" value="Genomic_DNA"/>
</dbReference>
<dbReference type="InterPro" id="IPR001509">
    <property type="entry name" value="Epimerase_deHydtase"/>
</dbReference>
<protein>
    <submittedName>
        <fullName evidence="3">SDR family oxidoreductase</fullName>
    </submittedName>
</protein>
<gene>
    <name evidence="3" type="ORF">IOD40_09425</name>
</gene>
<feature type="domain" description="NAD-dependent epimerase/dehydratase" evidence="2">
    <location>
        <begin position="3"/>
        <end position="206"/>
    </location>
</feature>
<evidence type="ECO:0000259" key="2">
    <source>
        <dbReference type="Pfam" id="PF01370"/>
    </source>
</evidence>
<keyword evidence="1" id="KW-0520">NAD</keyword>
<dbReference type="Proteomes" id="UP000601789">
    <property type="component" value="Unassembled WGS sequence"/>
</dbReference>
<dbReference type="SUPFAM" id="SSF51735">
    <property type="entry name" value="NAD(P)-binding Rossmann-fold domains"/>
    <property type="match status" value="1"/>
</dbReference>
<comment type="caution">
    <text evidence="3">The sequence shown here is derived from an EMBL/GenBank/DDBJ whole genome shotgun (WGS) entry which is preliminary data.</text>
</comment>
<dbReference type="Pfam" id="PF01370">
    <property type="entry name" value="Epimerase"/>
    <property type="match status" value="1"/>
</dbReference>
<dbReference type="InterPro" id="IPR036291">
    <property type="entry name" value="NAD(P)-bd_dom_sf"/>
</dbReference>
<organism evidence="3 4">
    <name type="scientific">Aquamicrobium zhengzhouense</name>
    <dbReference type="NCBI Taxonomy" id="2781738"/>
    <lineage>
        <taxon>Bacteria</taxon>
        <taxon>Pseudomonadati</taxon>
        <taxon>Pseudomonadota</taxon>
        <taxon>Alphaproteobacteria</taxon>
        <taxon>Hyphomicrobiales</taxon>
        <taxon>Phyllobacteriaceae</taxon>
        <taxon>Aquamicrobium</taxon>
    </lineage>
</organism>